<sequence length="10" mass="1421">MREREMERRK</sequence>
<name>A0A2P2R2Z6_RHIMU</name>
<reference evidence="1" key="1">
    <citation type="submission" date="2018-02" db="EMBL/GenBank/DDBJ databases">
        <title>Rhizophora mucronata_Transcriptome.</title>
        <authorList>
            <person name="Meera S.P."/>
            <person name="Sreeshan A."/>
            <person name="Augustine A."/>
        </authorList>
    </citation>
    <scope>NUCLEOTIDE SEQUENCE</scope>
    <source>
        <tissue evidence="1">Leaf</tissue>
    </source>
</reference>
<evidence type="ECO:0000313" key="1">
    <source>
        <dbReference type="EMBL" id="MBX73561.1"/>
    </source>
</evidence>
<dbReference type="EMBL" id="GGEC01093077">
    <property type="protein sequence ID" value="MBX73561.1"/>
    <property type="molecule type" value="Transcribed_RNA"/>
</dbReference>
<proteinExistence type="predicted"/>
<accession>A0A2P2R2Z6</accession>
<organism evidence="1">
    <name type="scientific">Rhizophora mucronata</name>
    <name type="common">Asiatic mangrove</name>
    <dbReference type="NCBI Taxonomy" id="61149"/>
    <lineage>
        <taxon>Eukaryota</taxon>
        <taxon>Viridiplantae</taxon>
        <taxon>Streptophyta</taxon>
        <taxon>Embryophyta</taxon>
        <taxon>Tracheophyta</taxon>
        <taxon>Spermatophyta</taxon>
        <taxon>Magnoliopsida</taxon>
        <taxon>eudicotyledons</taxon>
        <taxon>Gunneridae</taxon>
        <taxon>Pentapetalae</taxon>
        <taxon>rosids</taxon>
        <taxon>fabids</taxon>
        <taxon>Malpighiales</taxon>
        <taxon>Rhizophoraceae</taxon>
        <taxon>Rhizophora</taxon>
    </lineage>
</organism>
<protein>
    <submittedName>
        <fullName evidence="1">Uncharacterized protein</fullName>
    </submittedName>
</protein>